<dbReference type="Proteomes" id="UP000321569">
    <property type="component" value="Unassembled WGS sequence"/>
</dbReference>
<evidence type="ECO:0000256" key="2">
    <source>
        <dbReference type="ARBA" id="ARBA00009774"/>
    </source>
</evidence>
<comment type="pathway">
    <text evidence="1">Cofactor biosynthesis; adenosylcobalamin biosynthesis.</text>
</comment>
<dbReference type="Pfam" id="PF02570">
    <property type="entry name" value="CbiC"/>
    <property type="match status" value="1"/>
</dbReference>
<dbReference type="GO" id="GO:0016993">
    <property type="term" value="F:precorrin-8X methylmutase activity"/>
    <property type="evidence" value="ECO:0007669"/>
    <property type="project" value="InterPro"/>
</dbReference>
<dbReference type="Gene3D" id="3.40.50.10230">
    <property type="entry name" value="Cobalamin biosynthesis CobH/CbiC, precorrin-8X methylmutase"/>
    <property type="match status" value="1"/>
</dbReference>
<gene>
    <name evidence="6" type="primary">cbiC</name>
    <name evidence="6" type="ORF">LRA02_04430</name>
</gene>
<evidence type="ECO:0000259" key="5">
    <source>
        <dbReference type="Pfam" id="PF02570"/>
    </source>
</evidence>
<dbReference type="NCBIfam" id="NF006137">
    <property type="entry name" value="PRK08286.1"/>
    <property type="match status" value="1"/>
</dbReference>
<proteinExistence type="inferred from homology"/>
<evidence type="ECO:0000256" key="3">
    <source>
        <dbReference type="ARBA" id="ARBA00022573"/>
    </source>
</evidence>
<dbReference type="InterPro" id="IPR036588">
    <property type="entry name" value="CobH/CbiC_sf"/>
</dbReference>
<dbReference type="SUPFAM" id="SSF63965">
    <property type="entry name" value="Precorrin-8X methylmutase CbiC/CobH"/>
    <property type="match status" value="1"/>
</dbReference>
<evidence type="ECO:0000256" key="1">
    <source>
        <dbReference type="ARBA" id="ARBA00004953"/>
    </source>
</evidence>
<evidence type="ECO:0000313" key="6">
    <source>
        <dbReference type="EMBL" id="GEP71575.1"/>
    </source>
</evidence>
<accession>A0A512PK64</accession>
<keyword evidence="3" id="KW-0169">Cobalamin biosynthesis</keyword>
<dbReference type="STRING" id="1423795.FD12_GL000645"/>
<protein>
    <submittedName>
        <fullName evidence="6">Precorrin-8X methylmutase</fullName>
    </submittedName>
</protein>
<sequence>MAEEKYITIPDKITEKSFAMIQDEIDKIDPNYTFNSPIEEQIIKRAIHTTADFDYMHSLRFTHDAIKNIKQAIMNHGTIITDTTMALSGINKRKLDELGVHYHCYIRDPEVREVANEKGITRSMAAIEVAAKLPTEKVFVVGNAPTALYKILEMIRENRLEVAAVIGVPVGFVEAKESKDELVNSDVPAIAAVGRKGGSNLAAALTNAIIYNLDLIK</sequence>
<comment type="caution">
    <text evidence="6">The sequence shown here is derived from an EMBL/GenBank/DDBJ whole genome shotgun (WGS) entry which is preliminary data.</text>
</comment>
<comment type="similarity">
    <text evidence="2">Belongs to the CobH/CbiC family.</text>
</comment>
<dbReference type="GO" id="GO:0009236">
    <property type="term" value="P:cobalamin biosynthetic process"/>
    <property type="evidence" value="ECO:0007669"/>
    <property type="project" value="UniProtKB-UniPathway"/>
</dbReference>
<evidence type="ECO:0000256" key="4">
    <source>
        <dbReference type="ARBA" id="ARBA00023235"/>
    </source>
</evidence>
<dbReference type="AlphaFoldDB" id="A0A512PK64"/>
<feature type="domain" description="Cobalamin biosynthesis precorrin-8X methylmutase CobH/CbiC" evidence="5">
    <location>
        <begin position="13"/>
        <end position="211"/>
    </location>
</feature>
<dbReference type="UniPathway" id="UPA00148"/>
<dbReference type="PANTHER" id="PTHR43588">
    <property type="entry name" value="COBALT-PRECORRIN-8 METHYLMUTASE"/>
    <property type="match status" value="1"/>
</dbReference>
<dbReference type="PANTHER" id="PTHR43588:SF1">
    <property type="entry name" value="COBALT-PRECORRIN-8 METHYLMUTASE"/>
    <property type="match status" value="1"/>
</dbReference>
<name>A0A512PK64_9LACO</name>
<dbReference type="EMBL" id="BKAM01000001">
    <property type="protein sequence ID" value="GEP71575.1"/>
    <property type="molecule type" value="Genomic_DNA"/>
</dbReference>
<organism evidence="6 7">
    <name type="scientific">Lentilactobacillus rapi</name>
    <dbReference type="NCBI Taxonomy" id="481723"/>
    <lineage>
        <taxon>Bacteria</taxon>
        <taxon>Bacillati</taxon>
        <taxon>Bacillota</taxon>
        <taxon>Bacilli</taxon>
        <taxon>Lactobacillales</taxon>
        <taxon>Lactobacillaceae</taxon>
        <taxon>Lentilactobacillus</taxon>
    </lineage>
</organism>
<dbReference type="RefSeq" id="WP_056983046.1">
    <property type="nucleotide sequence ID" value="NZ_BKAM01000001.1"/>
</dbReference>
<evidence type="ECO:0000313" key="7">
    <source>
        <dbReference type="Proteomes" id="UP000321569"/>
    </source>
</evidence>
<dbReference type="InterPro" id="IPR003722">
    <property type="entry name" value="Cbl_synth_CobH/CbiC"/>
</dbReference>
<dbReference type="OrthoDB" id="9780708at2"/>
<reference evidence="6 7" key="1">
    <citation type="submission" date="2019-07" db="EMBL/GenBank/DDBJ databases">
        <title>Whole genome shotgun sequence of Lactobacillus rapi NBRC 109618.</title>
        <authorList>
            <person name="Hosoyama A."/>
            <person name="Uohara A."/>
            <person name="Ohji S."/>
            <person name="Ichikawa N."/>
        </authorList>
    </citation>
    <scope>NUCLEOTIDE SEQUENCE [LARGE SCALE GENOMIC DNA]</scope>
    <source>
        <strain evidence="6 7">NBRC 109618</strain>
    </source>
</reference>
<keyword evidence="4" id="KW-0413">Isomerase</keyword>